<dbReference type="InterPro" id="IPR007219">
    <property type="entry name" value="XnlR_reg_dom"/>
</dbReference>
<dbReference type="STRING" id="215250.A0A316YGS1"/>
<evidence type="ECO:0000256" key="4">
    <source>
        <dbReference type="ARBA" id="ARBA00023163"/>
    </source>
</evidence>
<dbReference type="Pfam" id="PF04082">
    <property type="entry name" value="Fungal_trans"/>
    <property type="match status" value="1"/>
</dbReference>
<evidence type="ECO:0000256" key="5">
    <source>
        <dbReference type="ARBA" id="ARBA00023242"/>
    </source>
</evidence>
<gene>
    <name evidence="7" type="ORF">FA10DRAFT_182811</name>
</gene>
<dbReference type="GO" id="GO:0003677">
    <property type="term" value="F:DNA binding"/>
    <property type="evidence" value="ECO:0007669"/>
    <property type="project" value="InterPro"/>
</dbReference>
<dbReference type="GO" id="GO:0008270">
    <property type="term" value="F:zinc ion binding"/>
    <property type="evidence" value="ECO:0007669"/>
    <property type="project" value="InterPro"/>
</dbReference>
<accession>A0A316YGS1</accession>
<sequence>MDAAADDGTFDWLFSSSLFPSAWPLEEEAVVEKQLPIAYERTTPTELPNTSVVGPDEGRVRFHMLGSPHPATLLAENTCQVAPLLQVAKDRLLLLPTLAQQIPDEEKQGTQKMLAAVSPETLNVFVQLFFQHFDRLCSVVHRPTFDPNYCEVFLLGAICALGSMYSAIENASRFGHSLMSLVNRAIFGVWPRTREYGRSLPFIQALLLNFNFFRSSGTREMLELAESLRSPLTTMIRKCRLLEPGEGRHPEDWKAWVDCETKKRTAWAYFTADMELSMVWSLAPSFAFDELNAELPGDEARWRAASAATWRSIGDNSPRILLNQLHTDPHALYLCGSGAQKVVFSSSLCSLGTSLHSMRSSCLDAVIDMATSQLVQACQALRFSGTSTALPELLLRFMMLISTIDTYDLQALVRATDTDAAFERVERRLARANALEHVLVQAGRIVGLCRTQASESLYEGCFFFYAASALYGCSRILLGRALPVDCTSQRIDGLAALSPATGEPFRPLLEGIGDITALDAPWRILNHYSSYLLNRPLRTSWPITGLLGRFLADMASAVVASSGQPASTPGRIVSRV</sequence>
<dbReference type="EMBL" id="KZ819640">
    <property type="protein sequence ID" value="PWN87303.1"/>
    <property type="molecule type" value="Genomic_DNA"/>
</dbReference>
<protein>
    <recommendedName>
        <fullName evidence="6">Xylanolytic transcriptional activator regulatory domain-containing protein</fullName>
    </recommendedName>
</protein>
<reference evidence="7" key="1">
    <citation type="journal article" date="2018" name="Mol. Biol. Evol.">
        <title>Broad Genomic Sampling Reveals a Smut Pathogenic Ancestry of the Fungal Clade Ustilaginomycotina.</title>
        <authorList>
            <person name="Kijpornyongpan T."/>
            <person name="Mondo S.J."/>
            <person name="Barry K."/>
            <person name="Sandor L."/>
            <person name="Lee J."/>
            <person name="Lipzen A."/>
            <person name="Pangilinan J."/>
            <person name="LaButti K."/>
            <person name="Hainaut M."/>
            <person name="Henrissat B."/>
            <person name="Grigoriev I.V."/>
            <person name="Spatafora J.W."/>
            <person name="Aime M.C."/>
        </authorList>
    </citation>
    <scope>NUCLEOTIDE SEQUENCE [LARGE SCALE GENOMIC DNA]</scope>
    <source>
        <strain evidence="7">MCA 4198</strain>
    </source>
</reference>
<dbReference type="AlphaFoldDB" id="A0A316YGS1"/>
<dbReference type="OrthoDB" id="1405595at2759"/>
<keyword evidence="4" id="KW-0804">Transcription</keyword>
<evidence type="ECO:0000256" key="3">
    <source>
        <dbReference type="ARBA" id="ARBA00023015"/>
    </source>
</evidence>
<proteinExistence type="predicted"/>
<evidence type="ECO:0000256" key="1">
    <source>
        <dbReference type="ARBA" id="ARBA00022723"/>
    </source>
</evidence>
<dbReference type="GeneID" id="37040231"/>
<evidence type="ECO:0000259" key="6">
    <source>
        <dbReference type="Pfam" id="PF04082"/>
    </source>
</evidence>
<dbReference type="GO" id="GO:0006351">
    <property type="term" value="P:DNA-templated transcription"/>
    <property type="evidence" value="ECO:0007669"/>
    <property type="project" value="InterPro"/>
</dbReference>
<keyword evidence="8" id="KW-1185">Reference proteome</keyword>
<dbReference type="RefSeq" id="XP_025374501.1">
    <property type="nucleotide sequence ID" value="XM_025518315.1"/>
</dbReference>
<evidence type="ECO:0000256" key="2">
    <source>
        <dbReference type="ARBA" id="ARBA00022833"/>
    </source>
</evidence>
<dbReference type="CDD" id="cd12148">
    <property type="entry name" value="fungal_TF_MHR"/>
    <property type="match status" value="1"/>
</dbReference>
<evidence type="ECO:0000313" key="7">
    <source>
        <dbReference type="EMBL" id="PWN87303.1"/>
    </source>
</evidence>
<dbReference type="Proteomes" id="UP000245768">
    <property type="component" value="Unassembled WGS sequence"/>
</dbReference>
<dbReference type="InParanoid" id="A0A316YGS1"/>
<keyword evidence="5" id="KW-0539">Nucleus</keyword>
<keyword evidence="1" id="KW-0479">Metal-binding</keyword>
<dbReference type="PANTHER" id="PTHR47660:SF2">
    <property type="entry name" value="TRANSCRIPTION FACTOR WITH C2H2 AND ZN(2)-CYS(6) DNA BINDING DOMAIN (EUROFUNG)"/>
    <property type="match status" value="1"/>
</dbReference>
<organism evidence="7 8">
    <name type="scientific">Acaromyces ingoldii</name>
    <dbReference type="NCBI Taxonomy" id="215250"/>
    <lineage>
        <taxon>Eukaryota</taxon>
        <taxon>Fungi</taxon>
        <taxon>Dikarya</taxon>
        <taxon>Basidiomycota</taxon>
        <taxon>Ustilaginomycotina</taxon>
        <taxon>Exobasidiomycetes</taxon>
        <taxon>Exobasidiales</taxon>
        <taxon>Cryptobasidiaceae</taxon>
        <taxon>Acaromyces</taxon>
    </lineage>
</organism>
<dbReference type="PANTHER" id="PTHR47660">
    <property type="entry name" value="TRANSCRIPTION FACTOR WITH C2H2 AND ZN(2)-CYS(6) DNA BINDING DOMAIN (EUROFUNG)-RELATED-RELATED"/>
    <property type="match status" value="1"/>
</dbReference>
<keyword evidence="3" id="KW-0805">Transcription regulation</keyword>
<name>A0A316YGS1_9BASI</name>
<keyword evidence="2" id="KW-0862">Zinc</keyword>
<evidence type="ECO:0000313" key="8">
    <source>
        <dbReference type="Proteomes" id="UP000245768"/>
    </source>
</evidence>
<feature type="domain" description="Xylanolytic transcriptional activator regulatory" evidence="6">
    <location>
        <begin position="127"/>
        <end position="323"/>
    </location>
</feature>